<keyword evidence="3" id="KW-0597">Phosphoprotein</keyword>
<reference evidence="9 10" key="1">
    <citation type="submission" date="2015-01" db="EMBL/GenBank/DDBJ databases">
        <title>Genome Sequence of Magnetospirillum magnetotacticum Strain MS-1.</title>
        <authorList>
            <person name="Marinov G.K."/>
            <person name="Smalley M.D."/>
            <person name="DeSalvo G."/>
        </authorList>
    </citation>
    <scope>NUCLEOTIDE SEQUENCE [LARGE SCALE GENOMIC DNA]</scope>
    <source>
        <strain evidence="9 10">MS-1</strain>
    </source>
</reference>
<dbReference type="Pfam" id="PF00512">
    <property type="entry name" value="HisKA"/>
    <property type="match status" value="1"/>
</dbReference>
<comment type="catalytic activity">
    <reaction evidence="1">
        <text>ATP + protein L-histidine = ADP + protein N-phospho-L-histidine.</text>
        <dbReference type="EC" id="2.7.13.3"/>
    </reaction>
</comment>
<feature type="domain" description="Histidine kinase" evidence="8">
    <location>
        <begin position="213"/>
        <end position="427"/>
    </location>
</feature>
<dbReference type="SUPFAM" id="SSF47384">
    <property type="entry name" value="Homodimeric domain of signal transducing histidine kinase"/>
    <property type="match status" value="1"/>
</dbReference>
<dbReference type="Gene3D" id="1.10.287.130">
    <property type="match status" value="1"/>
</dbReference>
<name>A0A0C2UF96_PARME</name>
<evidence type="ECO:0000256" key="3">
    <source>
        <dbReference type="ARBA" id="ARBA00022553"/>
    </source>
</evidence>
<evidence type="ECO:0000259" key="8">
    <source>
        <dbReference type="PROSITE" id="PS50109"/>
    </source>
</evidence>
<dbReference type="InterPro" id="IPR003661">
    <property type="entry name" value="HisK_dim/P_dom"/>
</dbReference>
<evidence type="ECO:0000256" key="1">
    <source>
        <dbReference type="ARBA" id="ARBA00000085"/>
    </source>
</evidence>
<keyword evidence="7" id="KW-0472">Membrane</keyword>
<dbReference type="EC" id="2.7.13.3" evidence="2"/>
<evidence type="ECO:0000256" key="7">
    <source>
        <dbReference type="SAM" id="Phobius"/>
    </source>
</evidence>
<dbReference type="GO" id="GO:0000155">
    <property type="term" value="F:phosphorelay sensor kinase activity"/>
    <property type="evidence" value="ECO:0007669"/>
    <property type="project" value="InterPro"/>
</dbReference>
<keyword evidence="4" id="KW-0808">Transferase</keyword>
<dbReference type="PROSITE" id="PS50109">
    <property type="entry name" value="HIS_KIN"/>
    <property type="match status" value="1"/>
</dbReference>
<comment type="caution">
    <text evidence="9">The sequence shown here is derived from an EMBL/GenBank/DDBJ whole genome shotgun (WGS) entry which is preliminary data.</text>
</comment>
<dbReference type="SMART" id="SM00388">
    <property type="entry name" value="HisKA"/>
    <property type="match status" value="1"/>
</dbReference>
<evidence type="ECO:0000256" key="6">
    <source>
        <dbReference type="ARBA" id="ARBA00023012"/>
    </source>
</evidence>
<dbReference type="InterPro" id="IPR005467">
    <property type="entry name" value="His_kinase_dom"/>
</dbReference>
<dbReference type="STRING" id="272627.CCC_02961"/>
<keyword evidence="5 9" id="KW-0418">Kinase</keyword>
<dbReference type="PRINTS" id="PR00344">
    <property type="entry name" value="BCTRLSENSOR"/>
</dbReference>
<dbReference type="CDD" id="cd00082">
    <property type="entry name" value="HisKA"/>
    <property type="match status" value="1"/>
</dbReference>
<evidence type="ECO:0000313" key="10">
    <source>
        <dbReference type="Proteomes" id="UP000031971"/>
    </source>
</evidence>
<accession>A0A0C2UF96</accession>
<keyword evidence="7" id="KW-1133">Transmembrane helix</keyword>
<feature type="transmembrane region" description="Helical" evidence="7">
    <location>
        <begin position="24"/>
        <end position="41"/>
    </location>
</feature>
<dbReference type="SMART" id="SM00387">
    <property type="entry name" value="HATPase_c"/>
    <property type="match status" value="1"/>
</dbReference>
<dbReference type="PANTHER" id="PTHR43711:SF1">
    <property type="entry name" value="HISTIDINE KINASE 1"/>
    <property type="match status" value="1"/>
</dbReference>
<proteinExistence type="predicted"/>
<gene>
    <name evidence="9" type="ORF">CCC_02961</name>
</gene>
<keyword evidence="10" id="KW-1185">Reference proteome</keyword>
<evidence type="ECO:0000256" key="2">
    <source>
        <dbReference type="ARBA" id="ARBA00012438"/>
    </source>
</evidence>
<dbReference type="InterPro" id="IPR036890">
    <property type="entry name" value="HATPase_C_sf"/>
</dbReference>
<dbReference type="InterPro" id="IPR004358">
    <property type="entry name" value="Sig_transdc_His_kin-like_C"/>
</dbReference>
<sequence>MLLGALVIGLIAVPGDSVSRMAFAIAPSIVVVGYAVVWDGFRRFTGRPPLSPVMIMFLGSAALLLLALIAIQGSMAFRVALNTSVAGVICAIISIELFLSAGQGQRAMRITATLYAASSVFFLQRTVAVMIDPTQIGPVGVDSIQTPTALWWLAMPLTITLGMILMTGERLQMDINQKMIRLDEVTAQKLAEERLRMAEKERMEGALRQWMADSSHELRTPISVLRAQIEAIQDGVFTADARRLEVLHHEVMGMTRLVEDLFLLARSDIGQLECRSDPIDILDVLDGVIHAFRGRYAEAGLGLEAPDDSAGGLVISGDAVRLRQVFSNLLENSLRYTDPGGRLVISHRGQGAGVLFHFDDTAPGVSEDNMAHLFDRFFRVDVSRSRESGGSGLGLALSRTLIEAHGGTIEAMPSPLGGLRIAVRFSC</sequence>
<feature type="transmembrane region" description="Helical" evidence="7">
    <location>
        <begin position="79"/>
        <end position="100"/>
    </location>
</feature>
<organism evidence="9 10">
    <name type="scientific">Paramagnetospirillum magnetotacticum MS-1</name>
    <dbReference type="NCBI Taxonomy" id="272627"/>
    <lineage>
        <taxon>Bacteria</taxon>
        <taxon>Pseudomonadati</taxon>
        <taxon>Pseudomonadota</taxon>
        <taxon>Alphaproteobacteria</taxon>
        <taxon>Rhodospirillales</taxon>
        <taxon>Magnetospirillaceae</taxon>
        <taxon>Paramagnetospirillum</taxon>
    </lineage>
</organism>
<feature type="transmembrane region" description="Helical" evidence="7">
    <location>
        <begin position="112"/>
        <end position="131"/>
    </location>
</feature>
<dbReference type="InterPro" id="IPR003594">
    <property type="entry name" value="HATPase_dom"/>
</dbReference>
<keyword evidence="6" id="KW-0902">Two-component regulatory system</keyword>
<dbReference type="AlphaFoldDB" id="A0A0C2UF96"/>
<evidence type="ECO:0000313" key="9">
    <source>
        <dbReference type="EMBL" id="KIM00173.1"/>
    </source>
</evidence>
<protein>
    <recommendedName>
        <fullName evidence="2">histidine kinase</fullName>
        <ecNumber evidence="2">2.7.13.3</ecNumber>
    </recommendedName>
</protein>
<feature type="transmembrane region" description="Helical" evidence="7">
    <location>
        <begin position="151"/>
        <end position="171"/>
    </location>
</feature>
<dbReference type="EMBL" id="JXSL01000020">
    <property type="protein sequence ID" value="KIM00173.1"/>
    <property type="molecule type" value="Genomic_DNA"/>
</dbReference>
<evidence type="ECO:0000256" key="5">
    <source>
        <dbReference type="ARBA" id="ARBA00022777"/>
    </source>
</evidence>
<feature type="transmembrane region" description="Helical" evidence="7">
    <location>
        <begin position="53"/>
        <end position="73"/>
    </location>
</feature>
<dbReference type="InterPro" id="IPR036097">
    <property type="entry name" value="HisK_dim/P_sf"/>
</dbReference>
<dbReference type="Proteomes" id="UP000031971">
    <property type="component" value="Unassembled WGS sequence"/>
</dbReference>
<keyword evidence="7" id="KW-0812">Transmembrane</keyword>
<evidence type="ECO:0000256" key="4">
    <source>
        <dbReference type="ARBA" id="ARBA00022679"/>
    </source>
</evidence>
<dbReference type="PANTHER" id="PTHR43711">
    <property type="entry name" value="TWO-COMPONENT HISTIDINE KINASE"/>
    <property type="match status" value="1"/>
</dbReference>
<dbReference type="SUPFAM" id="SSF55874">
    <property type="entry name" value="ATPase domain of HSP90 chaperone/DNA topoisomerase II/histidine kinase"/>
    <property type="match status" value="1"/>
</dbReference>
<dbReference type="Pfam" id="PF02518">
    <property type="entry name" value="HATPase_c"/>
    <property type="match status" value="1"/>
</dbReference>
<dbReference type="InterPro" id="IPR050736">
    <property type="entry name" value="Sensor_HK_Regulatory"/>
</dbReference>
<dbReference type="Gene3D" id="3.30.565.10">
    <property type="entry name" value="Histidine kinase-like ATPase, C-terminal domain"/>
    <property type="match status" value="1"/>
</dbReference>